<comment type="caution">
    <text evidence="1">The sequence shown here is derived from an EMBL/GenBank/DDBJ whole genome shotgun (WGS) entry which is preliminary data.</text>
</comment>
<protein>
    <submittedName>
        <fullName evidence="1">Uncharacterized protein</fullName>
    </submittedName>
</protein>
<gene>
    <name evidence="1" type="ORF">FGO68_gene12069</name>
</gene>
<accession>A0A8J8NXI8</accession>
<dbReference type="AlphaFoldDB" id="A0A8J8NXI8"/>
<reference evidence="1" key="1">
    <citation type="submission" date="2019-06" db="EMBL/GenBank/DDBJ databases">
        <authorList>
            <person name="Zheng W."/>
        </authorList>
    </citation>
    <scope>NUCLEOTIDE SEQUENCE</scope>
    <source>
        <strain evidence="1">QDHG01</strain>
    </source>
</reference>
<name>A0A8J8NXI8_HALGN</name>
<dbReference type="EMBL" id="RRYP01005247">
    <property type="protein sequence ID" value="TNV82200.1"/>
    <property type="molecule type" value="Genomic_DNA"/>
</dbReference>
<dbReference type="Proteomes" id="UP000785679">
    <property type="component" value="Unassembled WGS sequence"/>
</dbReference>
<evidence type="ECO:0000313" key="2">
    <source>
        <dbReference type="Proteomes" id="UP000785679"/>
    </source>
</evidence>
<sequence>MQKLEQLHEEFKINNFDQENYANNQSSSEINIPDEKRNALANTFQNKLRQLLCVTEPSYILEFYREQIQNCIIPCQPEGKELKKKLVELKMQIKYDEFDKNRAQMDSRYLIEEVASLKRTQSQQEAQIMAILLNESSLLNPQIKTLLNQAINKHLKPIKELINNLIIDTITEKDFKQKIKQIDKRIVISSNDEYSLSIESQ</sequence>
<keyword evidence="2" id="KW-1185">Reference proteome</keyword>
<proteinExistence type="predicted"/>
<organism evidence="1 2">
    <name type="scientific">Halteria grandinella</name>
    <dbReference type="NCBI Taxonomy" id="5974"/>
    <lineage>
        <taxon>Eukaryota</taxon>
        <taxon>Sar</taxon>
        <taxon>Alveolata</taxon>
        <taxon>Ciliophora</taxon>
        <taxon>Intramacronucleata</taxon>
        <taxon>Spirotrichea</taxon>
        <taxon>Stichotrichia</taxon>
        <taxon>Sporadotrichida</taxon>
        <taxon>Halteriidae</taxon>
        <taxon>Halteria</taxon>
    </lineage>
</organism>
<evidence type="ECO:0000313" key="1">
    <source>
        <dbReference type="EMBL" id="TNV82200.1"/>
    </source>
</evidence>